<keyword evidence="1" id="KW-0343">GTPase activation</keyword>
<name>A0AAU9ISA2_9CILI</name>
<dbReference type="GO" id="GO:0008270">
    <property type="term" value="F:zinc ion binding"/>
    <property type="evidence" value="ECO:0007669"/>
    <property type="project" value="UniProtKB-KW"/>
</dbReference>
<keyword evidence="2" id="KW-0479">Metal-binding</keyword>
<evidence type="ECO:0000256" key="6">
    <source>
        <dbReference type="SAM" id="MobiDB-lite"/>
    </source>
</evidence>
<evidence type="ECO:0000313" key="8">
    <source>
        <dbReference type="EMBL" id="CAG9316606.1"/>
    </source>
</evidence>
<dbReference type="SUPFAM" id="SSF57863">
    <property type="entry name" value="ArfGap/RecO-like zinc finger"/>
    <property type="match status" value="1"/>
</dbReference>
<evidence type="ECO:0000256" key="1">
    <source>
        <dbReference type="ARBA" id="ARBA00022468"/>
    </source>
</evidence>
<gene>
    <name evidence="8" type="ORF">BSTOLATCC_MIC16714</name>
</gene>
<dbReference type="SMART" id="SM00105">
    <property type="entry name" value="ArfGap"/>
    <property type="match status" value="1"/>
</dbReference>
<evidence type="ECO:0000256" key="2">
    <source>
        <dbReference type="ARBA" id="ARBA00022723"/>
    </source>
</evidence>
<evidence type="ECO:0000256" key="5">
    <source>
        <dbReference type="PROSITE-ProRule" id="PRU00288"/>
    </source>
</evidence>
<dbReference type="GO" id="GO:0005096">
    <property type="term" value="F:GTPase activator activity"/>
    <property type="evidence" value="ECO:0007669"/>
    <property type="project" value="UniProtKB-KW"/>
</dbReference>
<dbReference type="InterPro" id="IPR038508">
    <property type="entry name" value="ArfGAP_dom_sf"/>
</dbReference>
<proteinExistence type="predicted"/>
<organism evidence="8 9">
    <name type="scientific">Blepharisma stoltei</name>
    <dbReference type="NCBI Taxonomy" id="1481888"/>
    <lineage>
        <taxon>Eukaryota</taxon>
        <taxon>Sar</taxon>
        <taxon>Alveolata</taxon>
        <taxon>Ciliophora</taxon>
        <taxon>Postciliodesmatophora</taxon>
        <taxon>Heterotrichea</taxon>
        <taxon>Heterotrichida</taxon>
        <taxon>Blepharismidae</taxon>
        <taxon>Blepharisma</taxon>
    </lineage>
</organism>
<feature type="domain" description="Arf-GAP" evidence="7">
    <location>
        <begin position="7"/>
        <end position="87"/>
    </location>
</feature>
<sequence length="292" mass="33123">MEPGLASKVFEILKNDKFNRFCADCNIQSAGFGDIDYGTFICYKCVALHREINVDSIIKVLADEVWDVDEIKVMIAGGNAALRDYFKYYRITIETPMLLKYKTRAAAFYRNMLAEIAREGNFEGSFLSFEDGNRPDQEEHINSPPPPAQQAPEAQALASVPKETPREMFFSPPPETGIRSWFVRKFNQIREAGNKAFKTVNEFGNNDVMRDIEFISVGIANNVKSPFISTAEEDIDHKFLEKYKQNIATSTAHTFLEINLNSNSQSIKKEAMDTLVKKESMDTLVDQQANEN</sequence>
<dbReference type="GO" id="GO:0000139">
    <property type="term" value="C:Golgi membrane"/>
    <property type="evidence" value="ECO:0007669"/>
    <property type="project" value="GOC"/>
</dbReference>
<evidence type="ECO:0000313" key="9">
    <source>
        <dbReference type="Proteomes" id="UP001162131"/>
    </source>
</evidence>
<evidence type="ECO:0000256" key="4">
    <source>
        <dbReference type="ARBA" id="ARBA00022833"/>
    </source>
</evidence>
<keyword evidence="3 5" id="KW-0863">Zinc-finger</keyword>
<dbReference type="PANTHER" id="PTHR45686:SF4">
    <property type="entry name" value="ADP-RIBOSYLATION FACTOR GTPASE ACTIVATING PROTEIN 3, ISOFORM H"/>
    <property type="match status" value="1"/>
</dbReference>
<dbReference type="InterPro" id="IPR001164">
    <property type="entry name" value="ArfGAP_dom"/>
</dbReference>
<dbReference type="InterPro" id="IPR037278">
    <property type="entry name" value="ARFGAP/RecO"/>
</dbReference>
<dbReference type="EMBL" id="CAJZBQ010000016">
    <property type="protein sequence ID" value="CAG9316606.1"/>
    <property type="molecule type" value="Genomic_DNA"/>
</dbReference>
<evidence type="ECO:0000256" key="3">
    <source>
        <dbReference type="ARBA" id="ARBA00022771"/>
    </source>
</evidence>
<feature type="region of interest" description="Disordered" evidence="6">
    <location>
        <begin position="133"/>
        <end position="158"/>
    </location>
</feature>
<dbReference type="AlphaFoldDB" id="A0AAU9ISA2"/>
<comment type="caution">
    <text evidence="8">The sequence shown here is derived from an EMBL/GenBank/DDBJ whole genome shotgun (WGS) entry which is preliminary data.</text>
</comment>
<protein>
    <recommendedName>
        <fullName evidence="7">Arf-GAP domain-containing protein</fullName>
    </recommendedName>
</protein>
<dbReference type="Gene3D" id="1.10.220.150">
    <property type="entry name" value="Arf GTPase activating protein"/>
    <property type="match status" value="1"/>
</dbReference>
<keyword evidence="4" id="KW-0862">Zinc</keyword>
<dbReference type="PROSITE" id="PS50115">
    <property type="entry name" value="ARFGAP"/>
    <property type="match status" value="1"/>
</dbReference>
<dbReference type="Proteomes" id="UP001162131">
    <property type="component" value="Unassembled WGS sequence"/>
</dbReference>
<keyword evidence="9" id="KW-1185">Reference proteome</keyword>
<dbReference type="Pfam" id="PF01412">
    <property type="entry name" value="ArfGap"/>
    <property type="match status" value="1"/>
</dbReference>
<dbReference type="PRINTS" id="PR00405">
    <property type="entry name" value="REVINTRACTNG"/>
</dbReference>
<dbReference type="GO" id="GO:0048205">
    <property type="term" value="P:COPI coating of Golgi vesicle"/>
    <property type="evidence" value="ECO:0007669"/>
    <property type="project" value="TreeGrafter"/>
</dbReference>
<evidence type="ECO:0000259" key="7">
    <source>
        <dbReference type="PROSITE" id="PS50115"/>
    </source>
</evidence>
<accession>A0AAU9ISA2</accession>
<dbReference type="PANTHER" id="PTHR45686">
    <property type="entry name" value="ADP-RIBOSYLATION FACTOR GTPASE ACTIVATING PROTEIN 3, ISOFORM H-RELATED"/>
    <property type="match status" value="1"/>
</dbReference>
<reference evidence="8" key="1">
    <citation type="submission" date="2021-09" db="EMBL/GenBank/DDBJ databases">
        <authorList>
            <consortium name="AG Swart"/>
            <person name="Singh M."/>
            <person name="Singh A."/>
            <person name="Seah K."/>
            <person name="Emmerich C."/>
        </authorList>
    </citation>
    <scope>NUCLEOTIDE SEQUENCE</scope>
    <source>
        <strain evidence="8">ATCC30299</strain>
    </source>
</reference>